<dbReference type="EMBL" id="CP088280">
    <property type="protein sequence ID" value="UGX97110.1"/>
    <property type="molecule type" value="Genomic_DNA"/>
</dbReference>
<organism evidence="1">
    <name type="scientific">Bradyrhizobium barranii subsp. barranii</name>
    <dbReference type="NCBI Taxonomy" id="2823807"/>
    <lineage>
        <taxon>Bacteria</taxon>
        <taxon>Pseudomonadati</taxon>
        <taxon>Pseudomonadota</taxon>
        <taxon>Alphaproteobacteria</taxon>
        <taxon>Hyphomicrobiales</taxon>
        <taxon>Nitrobacteraceae</taxon>
        <taxon>Bradyrhizobium</taxon>
        <taxon>Bradyrhizobium barranii</taxon>
    </lineage>
</organism>
<protein>
    <submittedName>
        <fullName evidence="1">Uncharacterized protein</fullName>
    </submittedName>
</protein>
<dbReference type="RefSeq" id="WP_166342364.1">
    <property type="nucleotide sequence ID" value="NZ_CP088280.1"/>
</dbReference>
<evidence type="ECO:0000313" key="3">
    <source>
        <dbReference type="Proteomes" id="UP000564836"/>
    </source>
</evidence>
<reference evidence="1" key="2">
    <citation type="submission" date="2020-06" db="EMBL/GenBank/DDBJ databases">
        <title>Whole Genome Sequence of Bradyrhizobium sp. Strain 323S2.</title>
        <authorList>
            <person name="Bromfield E.S.P."/>
        </authorList>
    </citation>
    <scope>NUCLEOTIDE SEQUENCE [LARGE SCALE GENOMIC DNA]</scope>
    <source>
        <strain evidence="1">323S2</strain>
    </source>
</reference>
<reference evidence="2 3" key="1">
    <citation type="journal article" date="2017" name="Syst. Appl. Microbiol.">
        <title>Soybeans inoculated with root zone soils of Canadian native legumes harbour diverse and novel Bradyrhizobium spp. that possess agricultural potential.</title>
        <authorList>
            <person name="Bromfield E.S.P."/>
            <person name="Cloutier S."/>
            <person name="Tambong J.T."/>
            <person name="Tran Thi T.V."/>
        </authorList>
    </citation>
    <scope>NUCLEOTIDE SEQUENCE [LARGE SCALE GENOMIC DNA]</scope>
    <source>
        <strain evidence="2 3">323S2</strain>
    </source>
</reference>
<name>A0A7Z0QLX6_9BRAD</name>
<evidence type="ECO:0000313" key="2">
    <source>
        <dbReference type="EMBL" id="UGX97110.1"/>
    </source>
</evidence>
<sequence>MQSKSVGEHDPEVVFRDGVAYVRNVSSAQERTSMPRDLIRAPPEWVQALVGKSASVTEFLAVLGARARDARAMDQRKELFTVFEQFALWREGRDAADLILGPDFAYKLTLDYEPHVAAPAGLRDPAIIVSPADVPVIFPGANPGVWLNPWQDEFVWPEKELRSRHIDRRISQVWLNNWRPFVELFLFDGPDLQGRMARFARVWTPNADLPIELDEQSLRGQARSLLGGEFNTSGRRFSASARLSQAAEQCFASAVAASAYGTATLTRAPQFSWDGYDRWLIVPSGNKRAALRVRWDFQIDDIEYGITVGTMTAENTFWCPGDLRPIQWEGALISNDVPPPWRGGFHDIEPPSRWRMLLIYKVAIEFGRQLQGLLRDLAGSPPNSMLVLPGQSTAIPQAPQHDLREVGQTTDDATIVFFP</sequence>
<accession>A0A7Z0QLX6</accession>
<gene>
    <name evidence="2" type="ORF">G6321_00019040</name>
    <name evidence="1" type="ORF">G6321_49160</name>
</gene>
<dbReference type="AlphaFoldDB" id="A0A7Z0QLX6"/>
<reference evidence="2 3" key="3">
    <citation type="journal article" date="2022" name="Int. J. Syst. Evol. Microbiol.">
        <title>Strains of Bradyrhizobium barranii sp. nov. associated with legumes native to Canada are symbionts of soybeans and belong to different subspecies (subsp. barranii subsp. nov. and subsp. apii subsp. nov.) and symbiovars (sv. glycinearum and sv. septentrionale).</title>
        <authorList>
            <person name="Bromfield E.S.P."/>
            <person name="Cloutier S."/>
            <person name="Wasai-Hara S."/>
            <person name="Minamisawa K."/>
        </authorList>
    </citation>
    <scope>NUCLEOTIDE SEQUENCE [LARGE SCALE GENOMIC DNA]</scope>
    <source>
        <strain evidence="2 3">323S2</strain>
    </source>
</reference>
<evidence type="ECO:0000313" key="1">
    <source>
        <dbReference type="EMBL" id="NYY96103.1"/>
    </source>
</evidence>
<proteinExistence type="predicted"/>
<dbReference type="EMBL" id="JACBFH010000001">
    <property type="protein sequence ID" value="NYY96103.1"/>
    <property type="molecule type" value="Genomic_DNA"/>
</dbReference>
<dbReference type="Proteomes" id="UP000564836">
    <property type="component" value="Chromosome"/>
</dbReference>